<evidence type="ECO:0000256" key="8">
    <source>
        <dbReference type="RuleBase" id="RU079119"/>
    </source>
</evidence>
<evidence type="ECO:0000256" key="5">
    <source>
        <dbReference type="ARBA" id="ARBA00022989"/>
    </source>
</evidence>
<organism evidence="10 11">
    <name type="scientific">Sphagnum troendelagicum</name>
    <dbReference type="NCBI Taxonomy" id="128251"/>
    <lineage>
        <taxon>Eukaryota</taxon>
        <taxon>Viridiplantae</taxon>
        <taxon>Streptophyta</taxon>
        <taxon>Embryophyta</taxon>
        <taxon>Bryophyta</taxon>
        <taxon>Sphagnophytina</taxon>
        <taxon>Sphagnopsida</taxon>
        <taxon>Sphagnales</taxon>
        <taxon>Sphagnaceae</taxon>
        <taxon>Sphagnum</taxon>
    </lineage>
</organism>
<feature type="domain" description="Palmitoyltransferase DHHC" evidence="9">
    <location>
        <begin position="123"/>
        <end position="249"/>
    </location>
</feature>
<dbReference type="PANTHER" id="PTHR12246">
    <property type="entry name" value="PALMITOYLTRANSFERASE ZDHHC16"/>
    <property type="match status" value="1"/>
</dbReference>
<evidence type="ECO:0000313" key="11">
    <source>
        <dbReference type="Proteomes" id="UP001497512"/>
    </source>
</evidence>
<feature type="transmembrane region" description="Helical" evidence="8">
    <location>
        <begin position="169"/>
        <end position="193"/>
    </location>
</feature>
<keyword evidence="4 8" id="KW-0812">Transmembrane</keyword>
<dbReference type="InterPro" id="IPR039859">
    <property type="entry name" value="PFA4/ZDH16/20/ERF2-like"/>
</dbReference>
<name>A0ABP0V3X9_9BRYO</name>
<evidence type="ECO:0000256" key="4">
    <source>
        <dbReference type="ARBA" id="ARBA00022692"/>
    </source>
</evidence>
<proteinExistence type="inferred from homology"/>
<evidence type="ECO:0000256" key="3">
    <source>
        <dbReference type="ARBA" id="ARBA00022679"/>
    </source>
</evidence>
<evidence type="ECO:0000259" key="9">
    <source>
        <dbReference type="Pfam" id="PF01529"/>
    </source>
</evidence>
<comment type="catalytic activity">
    <reaction evidence="8">
        <text>L-cysteinyl-[protein] + hexadecanoyl-CoA = S-hexadecanoyl-L-cysteinyl-[protein] + CoA</text>
        <dbReference type="Rhea" id="RHEA:36683"/>
        <dbReference type="Rhea" id="RHEA-COMP:10131"/>
        <dbReference type="Rhea" id="RHEA-COMP:11032"/>
        <dbReference type="ChEBI" id="CHEBI:29950"/>
        <dbReference type="ChEBI" id="CHEBI:57287"/>
        <dbReference type="ChEBI" id="CHEBI:57379"/>
        <dbReference type="ChEBI" id="CHEBI:74151"/>
        <dbReference type="EC" id="2.3.1.225"/>
    </reaction>
</comment>
<feature type="transmembrane region" description="Helical" evidence="8">
    <location>
        <begin position="213"/>
        <end position="232"/>
    </location>
</feature>
<feature type="transmembrane region" description="Helical" evidence="8">
    <location>
        <begin position="12"/>
        <end position="34"/>
    </location>
</feature>
<keyword evidence="3 8" id="KW-0808">Transferase</keyword>
<gene>
    <name evidence="10" type="ORF">CSSPTR1EN2_LOCUS23536</name>
</gene>
<dbReference type="Pfam" id="PF01529">
    <property type="entry name" value="DHHC"/>
    <property type="match status" value="1"/>
</dbReference>
<evidence type="ECO:0000256" key="7">
    <source>
        <dbReference type="ARBA" id="ARBA00023315"/>
    </source>
</evidence>
<dbReference type="InterPro" id="IPR001594">
    <property type="entry name" value="Palmitoyltrfase_DHHC"/>
</dbReference>
<dbReference type="EC" id="2.3.1.225" evidence="8"/>
<feature type="transmembrane region" description="Helical" evidence="8">
    <location>
        <begin position="54"/>
        <end position="77"/>
    </location>
</feature>
<keyword evidence="5 8" id="KW-1133">Transmembrane helix</keyword>
<evidence type="ECO:0000256" key="6">
    <source>
        <dbReference type="ARBA" id="ARBA00023136"/>
    </source>
</evidence>
<evidence type="ECO:0000313" key="10">
    <source>
        <dbReference type="EMBL" id="CAK9237136.1"/>
    </source>
</evidence>
<accession>A0ABP0V3X9</accession>
<evidence type="ECO:0000256" key="2">
    <source>
        <dbReference type="ARBA" id="ARBA00008574"/>
    </source>
</evidence>
<sequence>MAWNVFKLCTGLKVLGSVMILVVLSVVGVSYYAVVITNYLPQVMKGGSATATSLLVLILFHVLLAMLLWCYFAVVFTDPGRVPQGWRPSSSEDDLEVQSLPLDQTPETMTVTLSVPTMAQSARIRYCRKCSQYKPPRSHHCSVCGRCILKMDHHCIWVVNCVGAHNYKFFLLFLLYTFFETTLVTVALLPQFISFFGDLEEDSSFPSTLATTFLGFVLNLAFALSVLGFLIMHMSLVAGNTTTIEAYEKKASARWRFDLGWKRNFEQVFGMKKLYWFLPLYTQDDLRRMIVLQGLEYPLRSDIDGQEF</sequence>
<comment type="similarity">
    <text evidence="2 8">Belongs to the DHHC palmitoyltransferase family.</text>
</comment>
<dbReference type="EMBL" id="OZ019901">
    <property type="protein sequence ID" value="CAK9237136.1"/>
    <property type="molecule type" value="Genomic_DNA"/>
</dbReference>
<evidence type="ECO:0000256" key="1">
    <source>
        <dbReference type="ARBA" id="ARBA00004141"/>
    </source>
</evidence>
<keyword evidence="11" id="KW-1185">Reference proteome</keyword>
<dbReference type="Proteomes" id="UP001497512">
    <property type="component" value="Chromosome 9"/>
</dbReference>
<keyword evidence="7 8" id="KW-0012">Acyltransferase</keyword>
<reference evidence="10" key="1">
    <citation type="submission" date="2024-02" db="EMBL/GenBank/DDBJ databases">
        <authorList>
            <consortium name="ELIXIR-Norway"/>
            <consortium name="Elixir Norway"/>
        </authorList>
    </citation>
    <scope>NUCLEOTIDE SEQUENCE</scope>
</reference>
<keyword evidence="6 8" id="KW-0472">Membrane</keyword>
<dbReference type="PROSITE" id="PS50216">
    <property type="entry name" value="DHHC"/>
    <property type="match status" value="1"/>
</dbReference>
<comment type="subcellular location">
    <subcellularLocation>
        <location evidence="1">Membrane</location>
        <topology evidence="1">Multi-pass membrane protein</topology>
    </subcellularLocation>
</comment>
<protein>
    <recommendedName>
        <fullName evidence="8">S-acyltransferase</fullName>
        <ecNumber evidence="8">2.3.1.225</ecNumber>
    </recommendedName>
    <alternativeName>
        <fullName evidence="8">Palmitoyltransferase</fullName>
    </alternativeName>
</protein>
<comment type="domain">
    <text evidence="8">The DHHC domain is required for palmitoyltransferase activity.</text>
</comment>